<reference evidence="1 2" key="1">
    <citation type="journal article" date="2013" name="Genome Announc.">
        <title>Complete genome sequence of Myxococcus stipitatus strain DSM 14675, a fruiting myxobacterium.</title>
        <authorList>
            <person name="Huntley S."/>
            <person name="Kneip S."/>
            <person name="Treuner-Lange A."/>
            <person name="Sogaard-Andersen L."/>
        </authorList>
    </citation>
    <scope>NUCLEOTIDE SEQUENCE [LARGE SCALE GENOMIC DNA]</scope>
    <source>
        <strain evidence="2">DSM 14675 / JCM 12634 / Mx s8</strain>
    </source>
</reference>
<accession>L7U2S2</accession>
<evidence type="ECO:0000313" key="1">
    <source>
        <dbReference type="EMBL" id="AGC42135.1"/>
    </source>
</evidence>
<dbReference type="AlphaFoldDB" id="L7U2S2"/>
<dbReference type="EMBL" id="CP004025">
    <property type="protein sequence ID" value="AGC42135.1"/>
    <property type="molecule type" value="Genomic_DNA"/>
</dbReference>
<dbReference type="KEGG" id="msd:MYSTI_00786"/>
<dbReference type="PATRIC" id="fig|1278073.3.peg.819"/>
<dbReference type="Proteomes" id="UP000011131">
    <property type="component" value="Chromosome"/>
</dbReference>
<evidence type="ECO:0000313" key="2">
    <source>
        <dbReference type="Proteomes" id="UP000011131"/>
    </source>
</evidence>
<gene>
    <name evidence="1" type="ordered locus">MYSTI_00786</name>
</gene>
<keyword evidence="2" id="KW-1185">Reference proteome</keyword>
<organism evidence="1 2">
    <name type="scientific">Myxococcus stipitatus (strain DSM 14675 / JCM 12634 / Mx s8)</name>
    <dbReference type="NCBI Taxonomy" id="1278073"/>
    <lineage>
        <taxon>Bacteria</taxon>
        <taxon>Pseudomonadati</taxon>
        <taxon>Myxococcota</taxon>
        <taxon>Myxococcia</taxon>
        <taxon>Myxococcales</taxon>
        <taxon>Cystobacterineae</taxon>
        <taxon>Myxococcaceae</taxon>
        <taxon>Myxococcus</taxon>
    </lineage>
</organism>
<protein>
    <submittedName>
        <fullName evidence="1">Uncharacterized protein</fullName>
    </submittedName>
</protein>
<sequence>MLGQLAQLEGPRYTDLKTKVFRDTASLLGDDQASSARKALVEGLTQLFKSEAKGLIQRLNTDPVRPDASDLSHNALGTSLHAGLFDASSKSEELKSFISSMLIPRFRKETPGPGTLGDVAGPASLNKVSAQMLGGLVDTLCSTVTALLPLAAAGVPAAAKKVTVDALSRATSEGPSTMEDALRTIRDTTKAVPYLDSRGGSLSRVLSD</sequence>
<dbReference type="HOGENOM" id="CLU_1319806_0_0_7"/>
<proteinExistence type="predicted"/>
<name>L7U2S2_MYXSD</name>